<evidence type="ECO:0000259" key="1">
    <source>
        <dbReference type="Pfam" id="PF01936"/>
    </source>
</evidence>
<proteinExistence type="predicted"/>
<sequence length="275" mass="32040">MKKTAILIDGGFFFAKVGFFARKYFKGENITAENLIDLMWRIVRFHTEIERGKHSGREAQELYRIYYYDSPPLDKQVKLPHPEKGETTPRDKNFKAEPMNKLRSEFHLKLKENRKTALRMGRLQSTDWRLNEHTLKALRQGKKKWEDLTNDDWYYEITQKSVDVKLGMDITILSYEKLVDVIVLIAGDSDFVPAAKQARIKGVDFILNPLKQEISHDLAEHIDGIQSFSIGVGLAEILKCNPDGNPEWWIEYQDKVAASKEKRKQSKVKARKKKK</sequence>
<protein>
    <submittedName>
        <fullName evidence="2">NYN domain-containing protein</fullName>
    </submittedName>
</protein>
<evidence type="ECO:0000313" key="3">
    <source>
        <dbReference type="Proteomes" id="UP000663069"/>
    </source>
</evidence>
<evidence type="ECO:0000313" key="2">
    <source>
        <dbReference type="EMBL" id="QPB42194.1"/>
    </source>
</evidence>
<organism evidence="2 3">
    <name type="scientific">Rodentibacter haemolyticus</name>
    <dbReference type="NCBI Taxonomy" id="2778911"/>
    <lineage>
        <taxon>Bacteria</taxon>
        <taxon>Pseudomonadati</taxon>
        <taxon>Pseudomonadota</taxon>
        <taxon>Gammaproteobacteria</taxon>
        <taxon>Pasteurellales</taxon>
        <taxon>Pasteurellaceae</taxon>
        <taxon>Rodentibacter</taxon>
    </lineage>
</organism>
<reference evidence="2 3" key="1">
    <citation type="submission" date="2020-10" db="EMBL/GenBank/DDBJ databases">
        <title>Genome Sequencing of Rodentibacter spp. strain DSM111151.</title>
        <authorList>
            <person name="Benga L."/>
            <person name="Lautwein T."/>
        </authorList>
    </citation>
    <scope>NUCLEOTIDE SEQUENCE [LARGE SCALE GENOMIC DNA]</scope>
    <source>
        <strain evidence="2 3">DSM 111151</strain>
    </source>
</reference>
<dbReference type="Pfam" id="PF01936">
    <property type="entry name" value="NYN"/>
    <property type="match status" value="1"/>
</dbReference>
<name>A0ABX6UXK8_9PAST</name>
<dbReference type="EMBL" id="CP063056">
    <property type="protein sequence ID" value="QPB42194.1"/>
    <property type="molecule type" value="Genomic_DNA"/>
</dbReference>
<accession>A0ABX6UXK8</accession>
<dbReference type="Proteomes" id="UP000663069">
    <property type="component" value="Chromosome"/>
</dbReference>
<keyword evidence="3" id="KW-1185">Reference proteome</keyword>
<dbReference type="InterPro" id="IPR021139">
    <property type="entry name" value="NYN"/>
</dbReference>
<gene>
    <name evidence="2" type="ORF">IHV77_09800</name>
</gene>
<dbReference type="RefSeq" id="WP_194811776.1">
    <property type="nucleotide sequence ID" value="NZ_CP063056.1"/>
</dbReference>
<dbReference type="Gene3D" id="3.40.50.1010">
    <property type="entry name" value="5'-nuclease"/>
    <property type="match status" value="1"/>
</dbReference>
<feature type="domain" description="NYN" evidence="1">
    <location>
        <begin position="157"/>
        <end position="207"/>
    </location>
</feature>
<dbReference type="CDD" id="cd18722">
    <property type="entry name" value="PIN_NicB-like"/>
    <property type="match status" value="1"/>
</dbReference>